<dbReference type="AlphaFoldDB" id="A0A327T3K7"/>
<comment type="caution">
    <text evidence="1">The sequence shown here is derived from an EMBL/GenBank/DDBJ whole genome shotgun (WGS) entry which is preliminary data.</text>
</comment>
<gene>
    <name evidence="1" type="ORF">LY11_00995</name>
</gene>
<dbReference type="OrthoDB" id="1441145at2"/>
<proteinExistence type="predicted"/>
<reference evidence="1 2" key="1">
    <citation type="submission" date="2018-06" db="EMBL/GenBank/DDBJ databases">
        <title>Genomic Encyclopedia of Archaeal and Bacterial Type Strains, Phase II (KMG-II): from individual species to whole genera.</title>
        <authorList>
            <person name="Goeker M."/>
        </authorList>
    </citation>
    <scope>NUCLEOTIDE SEQUENCE [LARGE SCALE GENOMIC DNA]</scope>
    <source>
        <strain evidence="1 2">DSM 14825</strain>
    </source>
</reference>
<protein>
    <submittedName>
        <fullName evidence="1">Uncharacterized protein</fullName>
    </submittedName>
</protein>
<dbReference type="STRING" id="188932.AY601_0591"/>
<dbReference type="Proteomes" id="UP000249754">
    <property type="component" value="Unassembled WGS sequence"/>
</dbReference>
<dbReference type="EMBL" id="QLLR01000002">
    <property type="protein sequence ID" value="RAJ35748.1"/>
    <property type="molecule type" value="Genomic_DNA"/>
</dbReference>
<name>A0A327T3K7_9SPHI</name>
<evidence type="ECO:0000313" key="2">
    <source>
        <dbReference type="Proteomes" id="UP000249754"/>
    </source>
</evidence>
<dbReference type="RefSeq" id="WP_111632585.1">
    <property type="nucleotide sequence ID" value="NZ_QLLR01000002.1"/>
</dbReference>
<evidence type="ECO:0000313" key="1">
    <source>
        <dbReference type="EMBL" id="RAJ35748.1"/>
    </source>
</evidence>
<accession>A0A327T3K7</accession>
<sequence>METLIKLSARSLEYYINAKRWNTDLEFYKDEIDFLNKLLKENFIHLTNSKRNVVIIHLIGKLAELVNEKHQVKELLDHQLKDLELLAEDLFIESKEAIAGKQAHLEYLIRDLVNEYREIKKSIFVLLDRILTDDELKVN</sequence>
<organism evidence="1 2">
    <name type="scientific">Pedobacter cryoconitis</name>
    <dbReference type="NCBI Taxonomy" id="188932"/>
    <lineage>
        <taxon>Bacteria</taxon>
        <taxon>Pseudomonadati</taxon>
        <taxon>Bacteroidota</taxon>
        <taxon>Sphingobacteriia</taxon>
        <taxon>Sphingobacteriales</taxon>
        <taxon>Sphingobacteriaceae</taxon>
        <taxon>Pedobacter</taxon>
    </lineage>
</organism>